<feature type="region of interest" description="Disordered" evidence="1">
    <location>
        <begin position="1"/>
        <end position="24"/>
    </location>
</feature>
<dbReference type="Pfam" id="PF24681">
    <property type="entry name" value="Kelch_KLHDC2_KLHL20_DRC7"/>
    <property type="match status" value="1"/>
</dbReference>
<feature type="compositionally biased region" description="Low complexity" evidence="1">
    <location>
        <begin position="583"/>
        <end position="595"/>
    </location>
</feature>
<dbReference type="Gene3D" id="2.120.10.80">
    <property type="entry name" value="Kelch-type beta propeller"/>
    <property type="match status" value="1"/>
</dbReference>
<feature type="compositionally biased region" description="Basic and acidic residues" evidence="1">
    <location>
        <begin position="8"/>
        <end position="18"/>
    </location>
</feature>
<accession>A0A9P6R743</accession>
<gene>
    <name evidence="3" type="ORF">BGZ99_009323</name>
</gene>
<evidence type="ECO:0000256" key="1">
    <source>
        <dbReference type="SAM" id="MobiDB-lite"/>
    </source>
</evidence>
<dbReference type="AlphaFoldDB" id="A0A9P6R743"/>
<dbReference type="InterPro" id="IPR015915">
    <property type="entry name" value="Kelch-typ_b-propeller"/>
</dbReference>
<name>A0A9P6R743_9FUNG</name>
<dbReference type="Proteomes" id="UP000738325">
    <property type="component" value="Unassembled WGS sequence"/>
</dbReference>
<evidence type="ECO:0000313" key="4">
    <source>
        <dbReference type="Proteomes" id="UP000738325"/>
    </source>
</evidence>
<comment type="caution">
    <text evidence="3">The sequence shown here is derived from an EMBL/GenBank/DDBJ whole genome shotgun (WGS) entry which is preliminary data.</text>
</comment>
<organism evidence="3 4">
    <name type="scientific">Dissophora globulifera</name>
    <dbReference type="NCBI Taxonomy" id="979702"/>
    <lineage>
        <taxon>Eukaryota</taxon>
        <taxon>Fungi</taxon>
        <taxon>Fungi incertae sedis</taxon>
        <taxon>Mucoromycota</taxon>
        <taxon>Mortierellomycotina</taxon>
        <taxon>Mortierellomycetes</taxon>
        <taxon>Mortierellales</taxon>
        <taxon>Mortierellaceae</taxon>
        <taxon>Dissophora</taxon>
    </lineage>
</organism>
<feature type="region of interest" description="Disordered" evidence="1">
    <location>
        <begin position="457"/>
        <end position="478"/>
    </location>
</feature>
<evidence type="ECO:0000313" key="3">
    <source>
        <dbReference type="EMBL" id="KAG0312677.1"/>
    </source>
</evidence>
<feature type="compositionally biased region" description="Low complexity" evidence="1">
    <location>
        <begin position="609"/>
        <end position="620"/>
    </location>
</feature>
<keyword evidence="2" id="KW-1133">Transmembrane helix</keyword>
<protein>
    <submittedName>
        <fullName evidence="3">Uncharacterized protein</fullName>
    </submittedName>
</protein>
<sequence length="704" mass="73551">MTVPTERSCTKSKPDPRRRAAAPQAHTRSTLILLASIALSCLLTPSTILVSAAPATSPPLSPIPVGGFAICQTASSLHVQGGVAYSSSSTFLVTTNQHFRLDLSQSFDSSATSSSPPVWANLTSDFSPFQRFHAGACTPDAADFLTVGNADADNTGSSSSGFMMAYSVAKGTWSAVNQAVSAATNANTGGGKKQDSGVSAAGRTMVGFAIGKGTNTASQGVVVGGGWIPPKITALSTLASSLSNLVTEADLIGFGNDGSLGSLTWTVAPTTGNGGSNVNTNLGPLAGAKVVVLPSASGKALVLGGVANNGGLSFGNLPIVDMVTGAVVLQKTQTSSLFAALPSPRYGHCVALSTDGNTIYMFGGSLAANDRITNDLFALDLRTWTWFQPTIKISGVLPPPVRDHQCVMIGDQFLSLLGFNANQAPASANPLDPKSAQMPSAPPIYVLSTSQGVWSTQFSSLPGTPSPPKPPAVPTNGSKGKVSAVGIAFGVIFGLAFLGVIGYLIFAHKRRQRRKAETLVLVEMQQRQQEEARLEKERQNQLQNGSLPSVPVPPPPPAAHTYNDNYQEDGGYNYNADYNPTHAGGYYPPGQAGAPNTSAAFYQPSDPFQNSNYLQHQQQQPQPPQQYYPNPSSAGVDRNPFEQGSSSYVPEEMGQPSPYMPGGQNNASHNYVRPPPPNNNMRPGGFSNGVGDKTSFIEPGSTFR</sequence>
<proteinExistence type="predicted"/>
<keyword evidence="4" id="KW-1185">Reference proteome</keyword>
<feature type="region of interest" description="Disordered" evidence="1">
    <location>
        <begin position="531"/>
        <end position="704"/>
    </location>
</feature>
<evidence type="ECO:0000256" key="2">
    <source>
        <dbReference type="SAM" id="Phobius"/>
    </source>
</evidence>
<feature type="compositionally biased region" description="Pro residues" evidence="1">
    <location>
        <begin position="464"/>
        <end position="473"/>
    </location>
</feature>
<dbReference type="PANTHER" id="PTHR23244">
    <property type="entry name" value="KELCH REPEAT DOMAIN"/>
    <property type="match status" value="1"/>
</dbReference>
<reference evidence="3" key="1">
    <citation type="journal article" date="2020" name="Fungal Divers.">
        <title>Resolving the Mortierellaceae phylogeny through synthesis of multi-gene phylogenetics and phylogenomics.</title>
        <authorList>
            <person name="Vandepol N."/>
            <person name="Liber J."/>
            <person name="Desiro A."/>
            <person name="Na H."/>
            <person name="Kennedy M."/>
            <person name="Barry K."/>
            <person name="Grigoriev I.V."/>
            <person name="Miller A.N."/>
            <person name="O'Donnell K."/>
            <person name="Stajich J.E."/>
            <person name="Bonito G."/>
        </authorList>
    </citation>
    <scope>NUCLEOTIDE SEQUENCE</scope>
    <source>
        <strain evidence="3">REB-010B</strain>
    </source>
</reference>
<keyword evidence="2" id="KW-0472">Membrane</keyword>
<dbReference type="OrthoDB" id="540004at2759"/>
<dbReference type="EMBL" id="JAAAIP010000787">
    <property type="protein sequence ID" value="KAG0312677.1"/>
    <property type="molecule type" value="Genomic_DNA"/>
</dbReference>
<dbReference type="SUPFAM" id="SSF117281">
    <property type="entry name" value="Kelch motif"/>
    <property type="match status" value="1"/>
</dbReference>
<keyword evidence="2" id="KW-0812">Transmembrane</keyword>
<feature type="transmembrane region" description="Helical" evidence="2">
    <location>
        <begin position="484"/>
        <end position="506"/>
    </location>
</feature>